<protein>
    <submittedName>
        <fullName evidence="1">Uncharacterized protein</fullName>
    </submittedName>
</protein>
<dbReference type="OrthoDB" id="8248633at2"/>
<name>A0A1V4I3K9_NITVU</name>
<accession>A0A1V4I3K9</accession>
<dbReference type="RefSeq" id="WP_079445530.1">
    <property type="nucleotide sequence ID" value="NZ_JAVDPZ010000045.1"/>
</dbReference>
<proteinExistence type="predicted"/>
<evidence type="ECO:0000313" key="2">
    <source>
        <dbReference type="Proteomes" id="UP000189940"/>
    </source>
</evidence>
<comment type="caution">
    <text evidence="1">The sequence shown here is derived from an EMBL/GenBank/DDBJ whole genome shotgun (WGS) entry which is preliminary data.</text>
</comment>
<gene>
    <name evidence="1" type="ORF">B2M20_02580</name>
</gene>
<evidence type="ECO:0000313" key="1">
    <source>
        <dbReference type="EMBL" id="OPH84392.1"/>
    </source>
</evidence>
<sequence length="119" mass="14003">MRESGWTPSIVPNDRDHTIYLVLDSYKSGSVWHQTDVDRTDLEAVIMGMLEGRYQNPVRVVGFNTSEKWSEDVSADVAHEVRRRCDLQLRDVPFYLEEFVERHEGRYHDMQLPLPIRLV</sequence>
<organism evidence="1 2">
    <name type="scientific">Nitrobacter vulgaris</name>
    <dbReference type="NCBI Taxonomy" id="29421"/>
    <lineage>
        <taxon>Bacteria</taxon>
        <taxon>Pseudomonadati</taxon>
        <taxon>Pseudomonadota</taxon>
        <taxon>Alphaproteobacteria</taxon>
        <taxon>Hyphomicrobiales</taxon>
        <taxon>Nitrobacteraceae</taxon>
        <taxon>Nitrobacter</taxon>
    </lineage>
</organism>
<keyword evidence="2" id="KW-1185">Reference proteome</keyword>
<dbReference type="Proteomes" id="UP000189940">
    <property type="component" value="Unassembled WGS sequence"/>
</dbReference>
<reference evidence="1 2" key="1">
    <citation type="submission" date="2017-02" db="EMBL/GenBank/DDBJ databases">
        <title>Genome sequence of the nitrite-oxidizing bacterium Nitrobacter vulgaris strain Ab1.</title>
        <authorList>
            <person name="Mellbye B.L."/>
            <person name="Davis E.W."/>
            <person name="Spieck E."/>
            <person name="Chang J.H."/>
            <person name="Bottomley P.J."/>
            <person name="Sayavedra-Soto L.A."/>
        </authorList>
    </citation>
    <scope>NUCLEOTIDE SEQUENCE [LARGE SCALE GENOMIC DNA]</scope>
    <source>
        <strain evidence="1 2">Ab1</strain>
    </source>
</reference>
<dbReference type="AlphaFoldDB" id="A0A1V4I3K9"/>
<dbReference type="EMBL" id="MWPQ01000005">
    <property type="protein sequence ID" value="OPH84392.1"/>
    <property type="molecule type" value="Genomic_DNA"/>
</dbReference>